<proteinExistence type="predicted"/>
<name>A0A914CPA8_9BILA</name>
<keyword evidence="2" id="KW-1185">Reference proteome</keyword>
<feature type="signal peptide" evidence="1">
    <location>
        <begin position="1"/>
        <end position="15"/>
    </location>
</feature>
<keyword evidence="1" id="KW-0732">Signal</keyword>
<reference evidence="3" key="1">
    <citation type="submission" date="2022-11" db="UniProtKB">
        <authorList>
            <consortium name="WormBaseParasite"/>
        </authorList>
    </citation>
    <scope>IDENTIFICATION</scope>
</reference>
<organism evidence="2 3">
    <name type="scientific">Acrobeloides nanus</name>
    <dbReference type="NCBI Taxonomy" id="290746"/>
    <lineage>
        <taxon>Eukaryota</taxon>
        <taxon>Metazoa</taxon>
        <taxon>Ecdysozoa</taxon>
        <taxon>Nematoda</taxon>
        <taxon>Chromadorea</taxon>
        <taxon>Rhabditida</taxon>
        <taxon>Tylenchina</taxon>
        <taxon>Cephalobomorpha</taxon>
        <taxon>Cephaloboidea</taxon>
        <taxon>Cephalobidae</taxon>
        <taxon>Acrobeloides</taxon>
    </lineage>
</organism>
<evidence type="ECO:0000256" key="1">
    <source>
        <dbReference type="SAM" id="SignalP"/>
    </source>
</evidence>
<sequence>MILFVFIFIVINTLASPILESRYIVRKNLVTGERFVKDLTEIAEPTPVRRIRLLFSTTPAISNDRVIEVFHLRARWVEPDYWNDNFNEVSRSYDLMCEIEDEDTGM</sequence>
<dbReference type="WBParaSite" id="ACRNAN_scaffold12792.g12072.t1">
    <property type="protein sequence ID" value="ACRNAN_scaffold12792.g12072.t1"/>
    <property type="gene ID" value="ACRNAN_scaffold12792.g12072"/>
</dbReference>
<evidence type="ECO:0000313" key="2">
    <source>
        <dbReference type="Proteomes" id="UP000887540"/>
    </source>
</evidence>
<protein>
    <submittedName>
        <fullName evidence="3">Uncharacterized protein</fullName>
    </submittedName>
</protein>
<feature type="chain" id="PRO_5037273042" evidence="1">
    <location>
        <begin position="16"/>
        <end position="106"/>
    </location>
</feature>
<dbReference type="AlphaFoldDB" id="A0A914CPA8"/>
<evidence type="ECO:0000313" key="3">
    <source>
        <dbReference type="WBParaSite" id="ACRNAN_scaffold12792.g12072.t1"/>
    </source>
</evidence>
<accession>A0A914CPA8</accession>
<dbReference type="Proteomes" id="UP000887540">
    <property type="component" value="Unplaced"/>
</dbReference>